<name>A0A8K0HQS7_9ROSA</name>
<dbReference type="PANTHER" id="PTHR11017:SF573">
    <property type="entry name" value="ADP-RIBOSYL CYCLASE_CYCLIC ADP-RIBOSE HYDROLASE"/>
    <property type="match status" value="1"/>
</dbReference>
<dbReference type="SUPFAM" id="SSF46785">
    <property type="entry name" value="Winged helix' DNA-binding domain"/>
    <property type="match status" value="1"/>
</dbReference>
<dbReference type="OrthoDB" id="1095810at2759"/>
<dbReference type="Gene3D" id="1.10.8.430">
    <property type="entry name" value="Helical domain of apoptotic protease-activating factors"/>
    <property type="match status" value="1"/>
</dbReference>
<dbReference type="InterPro" id="IPR027417">
    <property type="entry name" value="P-loop_NTPase"/>
</dbReference>
<keyword evidence="1" id="KW-0677">Repeat</keyword>
<keyword evidence="4" id="KW-1185">Reference proteome</keyword>
<dbReference type="InterPro" id="IPR036390">
    <property type="entry name" value="WH_DNA-bd_sf"/>
</dbReference>
<feature type="domain" description="Disease resistance protein Roq1-like winged-helix" evidence="2">
    <location>
        <begin position="156"/>
        <end position="222"/>
    </location>
</feature>
<evidence type="ECO:0000256" key="1">
    <source>
        <dbReference type="ARBA" id="ARBA00022737"/>
    </source>
</evidence>
<organism evidence="3 4">
    <name type="scientific">Rhamnella rubrinervis</name>
    <dbReference type="NCBI Taxonomy" id="2594499"/>
    <lineage>
        <taxon>Eukaryota</taxon>
        <taxon>Viridiplantae</taxon>
        <taxon>Streptophyta</taxon>
        <taxon>Embryophyta</taxon>
        <taxon>Tracheophyta</taxon>
        <taxon>Spermatophyta</taxon>
        <taxon>Magnoliopsida</taxon>
        <taxon>eudicotyledons</taxon>
        <taxon>Gunneridae</taxon>
        <taxon>Pentapetalae</taxon>
        <taxon>rosids</taxon>
        <taxon>fabids</taxon>
        <taxon>Rosales</taxon>
        <taxon>Rhamnaceae</taxon>
        <taxon>rhamnoid group</taxon>
        <taxon>Rhamneae</taxon>
        <taxon>Rhamnella</taxon>
    </lineage>
</organism>
<dbReference type="InterPro" id="IPR044974">
    <property type="entry name" value="Disease_R_plants"/>
</dbReference>
<evidence type="ECO:0000313" key="3">
    <source>
        <dbReference type="EMBL" id="KAF3455864.1"/>
    </source>
</evidence>
<dbReference type="GO" id="GO:0006952">
    <property type="term" value="P:defense response"/>
    <property type="evidence" value="ECO:0007669"/>
    <property type="project" value="InterPro"/>
</dbReference>
<dbReference type="AlphaFoldDB" id="A0A8K0HQS7"/>
<comment type="caution">
    <text evidence="3">The sequence shown here is derived from an EMBL/GenBank/DDBJ whole genome shotgun (WGS) entry which is preliminary data.</text>
</comment>
<reference evidence="3" key="1">
    <citation type="submission" date="2020-03" db="EMBL/GenBank/DDBJ databases">
        <title>A high-quality chromosome-level genome assembly of a woody plant with both climbing and erect habits, Rhamnella rubrinervis.</title>
        <authorList>
            <person name="Lu Z."/>
            <person name="Yang Y."/>
            <person name="Zhu X."/>
            <person name="Sun Y."/>
        </authorList>
    </citation>
    <scope>NUCLEOTIDE SEQUENCE</scope>
    <source>
        <strain evidence="3">BYM</strain>
        <tissue evidence="3">Leaf</tissue>
    </source>
</reference>
<accession>A0A8K0HQS7</accession>
<dbReference type="InterPro" id="IPR058192">
    <property type="entry name" value="WHD_ROQ1-like"/>
</dbReference>
<dbReference type="SUPFAM" id="SSF52540">
    <property type="entry name" value="P-loop containing nucleoside triphosphate hydrolases"/>
    <property type="match status" value="1"/>
</dbReference>
<dbReference type="EMBL" id="VOIH02000001">
    <property type="protein sequence ID" value="KAF3455864.1"/>
    <property type="molecule type" value="Genomic_DNA"/>
</dbReference>
<dbReference type="PANTHER" id="PTHR11017">
    <property type="entry name" value="LEUCINE-RICH REPEAT-CONTAINING PROTEIN"/>
    <property type="match status" value="1"/>
</dbReference>
<dbReference type="InterPro" id="IPR042197">
    <property type="entry name" value="Apaf_helical"/>
</dbReference>
<protein>
    <recommendedName>
        <fullName evidence="2">Disease resistance protein Roq1-like winged-helix domain-containing protein</fullName>
    </recommendedName>
</protein>
<dbReference type="Pfam" id="PF23282">
    <property type="entry name" value="WHD_ROQ1"/>
    <property type="match status" value="1"/>
</dbReference>
<proteinExistence type="predicted"/>
<sequence length="316" mass="36488">MPTLNDANSRQRQLVTTLPIVFIKGDLQSLSLGFGFTSPNFGSRGKLSLALHLDKEGKGNYREGFRLNDIESLKLFQWHAFGRNFYSRKYHETLSETVAWYAVGNPLAFKVLGSFLHSKSEEEWESAVEYLKRVPNSDILKMLKISYMGLDGARIKSIFLDIACFFETPLNREYAESILNDGDSSAKIGISILIERSLLEISHKENYFKMHDLIRQMGRSIVSYEQKEPGNHSRLFDVNDVCHILEKKYGKLRSAILSKMCNQRFLKFYCDNIDSNKFKLNLPRGLESLVSNELRYFQWAGVFGIFAFRFYSRKSC</sequence>
<gene>
    <name evidence="3" type="ORF">FNV43_RR00506</name>
</gene>
<evidence type="ECO:0000313" key="4">
    <source>
        <dbReference type="Proteomes" id="UP000796880"/>
    </source>
</evidence>
<dbReference type="Proteomes" id="UP000796880">
    <property type="component" value="Unassembled WGS sequence"/>
</dbReference>
<evidence type="ECO:0000259" key="2">
    <source>
        <dbReference type="Pfam" id="PF23282"/>
    </source>
</evidence>
<dbReference type="GO" id="GO:0043531">
    <property type="term" value="F:ADP binding"/>
    <property type="evidence" value="ECO:0007669"/>
    <property type="project" value="InterPro"/>
</dbReference>